<evidence type="ECO:0000256" key="8">
    <source>
        <dbReference type="ARBA" id="ARBA00023242"/>
    </source>
</evidence>
<gene>
    <name evidence="12" type="ORF">fugu_000741</name>
</gene>
<sequence length="3333" mass="371444">MVKANNVAGEASSHAFLLVQAKATISFTQHLEDQTANEKDTMVTFECETNEPFIKVKWLKNDMEIFSGDKYRMHSDRKVHFLSVLIIDLKDDAEYTCAVTDDESVRTSARLTVEGAALELIKPMENIEVPETYAGEFEVELSREDIEGRGRHTLSVKDVRKGDQGKYTFVCGDLRTSASLKMKLRPVTLMLPLSDFTVCEGDIAQLEVRFSQENVEGTWLKNGQAVSPSDRVHIVIDKQVHKLLLENVSTEDAASYSFVVPAQDISTSCKLSVQTIDIVVPLKDLSTVEGTKAVLEAKISAQDISSVKWYHNDKQVMPSDRIQTVAKGAKQRLVLSRTHASDEGQYKLVVGKVDTCCRLTVEKVHIVKHMEDRVCSESQKVTFTVEVSHPGIEPLWTVRNQLLKPGAKYKVESKGKVHSLTIIDTMKDEEGQYMFHAGEQTSSAMLTVSGGAITRPLQDVTVAESQTAVLECEVANAEAEGKWMKEGQPVDFSDNVVSDVNGAIRRLSIIITRPQDVGEYSYQVANSKTTANLRVEAVKIKKTLRNQTVTETQDAVFTLELTHADVKGSQWIKNGVELQSSDKYQISSDGMVHTLKIKKSNTQDESVYSFKLGKLSANARLNVETIKIIKKTKDVTMLMDGTASFEMSLSHDDVPVKWLFKGAELKPSDKCKILRERKAHKLILQNVDSSNAGEYTAVVGHLQCSATLTVEALQITKPMKDASVAETQVATFECEVSHFNVPSTWLKDGVEIEMSEKFRIVVQGKLHQLKIMNTSKDDSAEYTFICGNDRVSATLTVSPIMITSMLKDLNAQERDTITFEVTVNYEGITYKWLKNGVEVKSSDRCQVRSRQLTHTLTIRNVHFGDGGEYQFVAGSAATSANLFVEARVIEFTKKIKDIKITEKKKAIFECEVSEPNIQVMWMKDGQELDLSEERYITTAEKYVHRLMIQTVRMSDAGEYSVVAGSSVSKAHLMVEGRDIRITEPADREITVLEKHRATIEFEVNEDEVEGRWLKNGVEISLEERFSYVVIRKVHRITISETFRSDAGEYTFIAGKNRSSVNLRVNIPEAPQILRHMEPQSVEVGKLARFSVEVSGLPQPQVVWYKNSQKLSAGFKCKILREANEHSLLLIEVFPEDAADYSCEAKNDYGTATSTASLHVEVSEVVSPDVAAAVAPPVVTSPIASTSACEGEPARFHCRVHGEDVKISWFHKEKEIKQSEFFRMSQFEDSCQLEISRVYPEDEGEYTCVATNGGGTVSCTATLTLDGQTVRAASEAPPQRHITTSLTSIKKPSIGQKPIFIQPIRSCTVAHGEVARFHACMSGMPKPDIKWFHDQQPIQPTKNVVFHFEEATNTATLIIVDAFTEHAGQYTCRAANSAGEAACSATLTITKVEEEVTVVKEQIEARIEQEVKELFYGGSNEEPLKPDPTGCSTSSIKSRTKDMKPSFTKKLKFQSVQEGEAVELKCELVASPPPSILWFHNNKSIPKARRRRICSDSQIEMHTSSLVIDRVKEKDSGSYKVMAINKEGSAESTASLLVSLQEEQSANYLSCARRSVKARDSAAMSTEHRHERKFRVDLRCVGSPFDQLSKARLTRSRSETSLVRSVYFRSGSRSNERAPTEKSTLLETASERALSPTPMFDRSERFNDRFSDIYCDRRTGARFSDRFSDTDSLHNEVRTKLSTLQKAVKQRKRLSISTMSSSEFEVESVTSEPSYADYVDRLRGRPAFLHDVTHFNRHLDLGESQQEFQTKNVSSAPSQSSVRHLFEPQSRTRAIQIMRGELVDTLEDKNGEGFLDSQKDDESRQEVNKCQGAVAGKTMEGSFSTIKIPYPDVPHSGTTFYPGTTTYPESGESIPVTIVQEDVSLRESPTPKPVTTLTPDYADSTTPEDKVDSVKTDLFEEEYEGESFRSPCEKGLEADISECEQSRKWQKGSKVSNEEIVCHEIHLPNPTKRLVESRTSTVSETMNKTNFGYTEAIPLRKSTKIKASLQKEDRVEETMSDVPLLAKQMSPRLNIKSAGQNKEFLSKGKPKIEDRRGNSPRQNLYRSVKEKSLIEPVSAANLPAATCEPYQEPCGGGSLKEDYGKSLEAERIQCEEKLLALRIRKWQQGMQMSEDERHYPESDPMLAETSYLESEDHMYPQQELRAKILSAEHSDLETQKHMEAQEEEKMLEKAGEEHGLHLSRDNLSELKHESERFFSEDEALAQRIIKWQQDVVKEQAAQLESSRTGAHPQVHAETTTELGEEVKEASSEILPQLKKSFSAKSARDRFFMNECAAESQDQLSDYPQWPPSGQLYTERRETTLQRDSEDFVKKDKALAADNLKMQQNVVEKEHRAKIYSQSQQHVVCSELKAHSSSFDREDELVDMANEPYSVPLPSSSAHATEALPLKSSVHASESEDMEMEKTQKKDKDAFFVDKAKSQHSTDIRDTEAENTENQQKTCGEITIERCEYGPINEEVFVQESAELKEANNQTQKSKRIKDNDDAGAGSSPPVFVKEISSLKTKVGEMSEFTCQFHGDPLPTVTWFKDGQPLTHNPDFDIMNRANKSKLTVFYPTADHEGTYDCLITNKYGKSLCSCTLEIADKIARTADVTKHAAVDLPKKGEQPESVFEKELSASVQSGKATLQVPEMVMHRQLCSDEPFSPSPVEIRITTATPVPEIRGENHETKPQNWTEEVSTMAGAEGSSTAVRHKFTFSFDVSEEEPTAVKKSLNTNYSEGITGDVQTPEIFHQQYQDVTHKEEKSICPQPEEAPRTKKTKHAISTEHPGISGCGLLASSAVIKVSEIKQAFEADSSVPLTAPPPKHDRKETVFPEERISAAAVSIDLRDNKGETDQSPVVRDSSPNISPDLAKTLPDGAEANVTEISPASGKLSSDQSVSPQLPATALTSSESPQPISLEENSQQVCPKIPKGANSTEGDGASKKFLDMVQESSAPSPKQDSCDMEMGMSVHTFDRSSSFIPFLSEKENLSMRTSGQLQATVKPKRTSGSIKPESQNAVAMSSSLDSEVDVVREVVPTDAKEASVLEESKEDQLKVVTDANIVTAVLEYTEETSSAFAELISKPEPTFDSGVFLSEVETQPDITKIAEETPGYEGELDVLNNGAQERVNDPQTLLVNPKVDDIPGQHHLSEDGATESRVTSTQDKHFSKYSETKADIATVGSLEEEEVTFGAVYDYYNLPADWRRPMSPESEMSIEIGSTMSEEITEVAERFFTPGSSSEVLQPLVEHFYTPTSPMALHTRTSVTPGGFVTPQEYPFNPAEAQSPSSRQSSERFFTPHELLSSPVEWSMDTTAVNKNLLFNQGMESSSLTTLEEKSTRCSSCFPQTSHEEESVRE</sequence>
<dbReference type="CDD" id="cd00096">
    <property type="entry name" value="Ig"/>
    <property type="match status" value="4"/>
</dbReference>
<comment type="caution">
    <text evidence="12">The sequence shown here is derived from an EMBL/GenBank/DDBJ whole genome shotgun (WGS) entry which is preliminary data.</text>
</comment>
<feature type="domain" description="Ig-like" evidence="11">
    <location>
        <begin position="1070"/>
        <end position="1158"/>
    </location>
</feature>
<keyword evidence="4" id="KW-0963">Cytoplasm</keyword>
<dbReference type="SUPFAM" id="SSF48726">
    <property type="entry name" value="Immunoglobulin"/>
    <property type="match status" value="16"/>
</dbReference>
<dbReference type="FunFam" id="2.60.40.10:FF:001382">
    <property type="entry name" value="titin isoform X1"/>
    <property type="match status" value="1"/>
</dbReference>
<feature type="domain" description="Ig-like" evidence="11">
    <location>
        <begin position="711"/>
        <end position="796"/>
    </location>
</feature>
<dbReference type="InterPro" id="IPR036179">
    <property type="entry name" value="Ig-like_dom_sf"/>
</dbReference>
<keyword evidence="13" id="KW-1185">Reference proteome</keyword>
<feature type="region of interest" description="Disordered" evidence="10">
    <location>
        <begin position="1608"/>
        <end position="1633"/>
    </location>
</feature>
<dbReference type="FunFam" id="2.60.40.10:FF:000792">
    <property type="entry name" value="titin isoform X1"/>
    <property type="match status" value="1"/>
</dbReference>
<dbReference type="InterPro" id="IPR007110">
    <property type="entry name" value="Ig-like_dom"/>
</dbReference>
<dbReference type="EMBL" id="SWLE01000001">
    <property type="protein sequence ID" value="TNN03712.1"/>
    <property type="molecule type" value="Genomic_DNA"/>
</dbReference>
<dbReference type="FunFam" id="2.60.40.10:FF:000425">
    <property type="entry name" value="Myosin light chain kinase"/>
    <property type="match status" value="2"/>
</dbReference>
<comment type="subcellular location">
    <subcellularLocation>
        <location evidence="2">Cytoplasm</location>
    </subcellularLocation>
    <subcellularLocation>
        <location evidence="1">Nucleus</location>
    </subcellularLocation>
</comment>
<reference evidence="12 13" key="1">
    <citation type="submission" date="2019-04" db="EMBL/GenBank/DDBJ databases">
        <title>The sequence and de novo assembly of Takifugu bimaculatus genome using PacBio and Hi-C technologies.</title>
        <authorList>
            <person name="Xu P."/>
            <person name="Liu B."/>
            <person name="Zhou Z."/>
        </authorList>
    </citation>
    <scope>NUCLEOTIDE SEQUENCE [LARGE SCALE GENOMIC DNA]</scope>
    <source>
        <strain evidence="12">TB-2018</strain>
        <tissue evidence="12">Muscle</tissue>
    </source>
</reference>
<evidence type="ECO:0000256" key="3">
    <source>
        <dbReference type="ARBA" id="ARBA00006692"/>
    </source>
</evidence>
<feature type="domain" description="Ig-like" evidence="11">
    <location>
        <begin position="451"/>
        <end position="534"/>
    </location>
</feature>
<evidence type="ECO:0000256" key="7">
    <source>
        <dbReference type="ARBA" id="ARBA00023157"/>
    </source>
</evidence>
<dbReference type="InterPro" id="IPR013783">
    <property type="entry name" value="Ig-like_fold"/>
</dbReference>
<keyword evidence="7" id="KW-1015">Disulfide bond</keyword>
<feature type="domain" description="Ig-like" evidence="11">
    <location>
        <begin position="1291"/>
        <end position="1387"/>
    </location>
</feature>
<evidence type="ECO:0000256" key="9">
    <source>
        <dbReference type="ARBA" id="ARBA00023319"/>
    </source>
</evidence>
<proteinExistence type="inferred from homology"/>
<evidence type="ECO:0000256" key="10">
    <source>
        <dbReference type="SAM" id="MobiDB-lite"/>
    </source>
</evidence>
<dbReference type="InterPro" id="IPR003598">
    <property type="entry name" value="Ig_sub2"/>
</dbReference>
<feature type="compositionally biased region" description="Polar residues" evidence="10">
    <location>
        <begin position="2862"/>
        <end position="2904"/>
    </location>
</feature>
<keyword evidence="5" id="KW-0597">Phosphoprotein</keyword>
<evidence type="ECO:0000256" key="4">
    <source>
        <dbReference type="ARBA" id="ARBA00022490"/>
    </source>
</evidence>
<keyword evidence="6" id="KW-0677">Repeat</keyword>
<keyword evidence="8" id="KW-0539">Nucleus</keyword>
<feature type="region of interest" description="Disordered" evidence="10">
    <location>
        <begin position="3123"/>
        <end position="3143"/>
    </location>
</feature>
<keyword evidence="9" id="KW-0393">Immunoglobulin domain</keyword>
<dbReference type="GO" id="GO:0005634">
    <property type="term" value="C:nucleus"/>
    <property type="evidence" value="ECO:0007669"/>
    <property type="project" value="UniProtKB-SubCell"/>
</dbReference>
<feature type="domain" description="Ig-like" evidence="11">
    <location>
        <begin position="23"/>
        <end position="112"/>
    </location>
</feature>
<feature type="domain" description="Ig-like" evidence="11">
    <location>
        <begin position="799"/>
        <end position="883"/>
    </location>
</feature>
<evidence type="ECO:0000256" key="2">
    <source>
        <dbReference type="ARBA" id="ARBA00004496"/>
    </source>
</evidence>
<feature type="domain" description="Ig-like" evidence="11">
    <location>
        <begin position="1175"/>
        <end position="1263"/>
    </location>
</feature>
<evidence type="ECO:0000256" key="6">
    <source>
        <dbReference type="ARBA" id="ARBA00022737"/>
    </source>
</evidence>
<feature type="region of interest" description="Disordered" evidence="10">
    <location>
        <begin position="2466"/>
        <end position="2492"/>
    </location>
</feature>
<dbReference type="SMART" id="SM00409">
    <property type="entry name" value="IG"/>
    <property type="match status" value="17"/>
</dbReference>
<feature type="domain" description="Ig-like" evidence="11">
    <location>
        <begin position="186"/>
        <end position="272"/>
    </location>
</feature>
<dbReference type="InterPro" id="IPR052385">
    <property type="entry name" value="Obscurin/Obscurin-like_Reg"/>
</dbReference>
<dbReference type="FunFam" id="2.60.40.10:FF:000080">
    <property type="entry name" value="Myosin light chain kinase, smooth muscle"/>
    <property type="match status" value="1"/>
</dbReference>
<organism evidence="12 13">
    <name type="scientific">Takifugu bimaculatus</name>
    <dbReference type="NCBI Taxonomy" id="433685"/>
    <lineage>
        <taxon>Eukaryota</taxon>
        <taxon>Metazoa</taxon>
        <taxon>Chordata</taxon>
        <taxon>Craniata</taxon>
        <taxon>Vertebrata</taxon>
        <taxon>Euteleostomi</taxon>
        <taxon>Actinopterygii</taxon>
        <taxon>Neopterygii</taxon>
        <taxon>Teleostei</taxon>
        <taxon>Neoteleostei</taxon>
        <taxon>Acanthomorphata</taxon>
        <taxon>Eupercaria</taxon>
        <taxon>Tetraodontiformes</taxon>
        <taxon>Tetradontoidea</taxon>
        <taxon>Tetraodontidae</taxon>
        <taxon>Takifugu</taxon>
    </lineage>
</organism>
<dbReference type="FunFam" id="2.60.40.10:FF:001213">
    <property type="entry name" value="titin isoform X1"/>
    <property type="match status" value="2"/>
</dbReference>
<feature type="region of interest" description="Disordered" evidence="10">
    <location>
        <begin position="2822"/>
        <end position="2920"/>
    </location>
</feature>
<dbReference type="PANTHER" id="PTHR35971">
    <property type="entry name" value="SI:DKEY-31G6.6"/>
    <property type="match status" value="1"/>
</dbReference>
<dbReference type="InterPro" id="IPR013098">
    <property type="entry name" value="Ig_I-set"/>
</dbReference>
<dbReference type="FunFam" id="2.60.40.10:FF:000981">
    <property type="entry name" value="Titin a"/>
    <property type="match status" value="1"/>
</dbReference>
<dbReference type="PANTHER" id="PTHR35971:SF5">
    <property type="entry name" value="OBSCURIN LIKE CYTOSKELETAL ADAPTOR 1"/>
    <property type="match status" value="1"/>
</dbReference>
<evidence type="ECO:0000313" key="13">
    <source>
        <dbReference type="Proteomes" id="UP000516260"/>
    </source>
</evidence>
<dbReference type="Gene3D" id="2.60.40.10">
    <property type="entry name" value="Immunoglobulins"/>
    <property type="match status" value="16"/>
</dbReference>
<comment type="similarity">
    <text evidence="3">Belongs to the protein kinase superfamily. CAMK Ser/Thr protein kinase family.</text>
</comment>
<feature type="region of interest" description="Disordered" evidence="10">
    <location>
        <begin position="1417"/>
        <end position="1438"/>
    </location>
</feature>
<feature type="domain" description="Ig-like" evidence="11">
    <location>
        <begin position="886"/>
        <end position="963"/>
    </location>
</feature>
<evidence type="ECO:0000256" key="1">
    <source>
        <dbReference type="ARBA" id="ARBA00004123"/>
    </source>
</evidence>
<dbReference type="FunFam" id="2.60.40.10:FF:000779">
    <property type="entry name" value="Titin b"/>
    <property type="match status" value="1"/>
</dbReference>
<evidence type="ECO:0000259" key="11">
    <source>
        <dbReference type="PROSITE" id="PS50835"/>
    </source>
</evidence>
<name>A0A4Z2CHL0_9TELE</name>
<dbReference type="PROSITE" id="PS50835">
    <property type="entry name" value="IG_LIKE"/>
    <property type="match status" value="11"/>
</dbReference>
<accession>A0A4Z2CHL0</accession>
<feature type="domain" description="Ig-like" evidence="11">
    <location>
        <begin position="2491"/>
        <end position="2582"/>
    </location>
</feature>
<evidence type="ECO:0000313" key="12">
    <source>
        <dbReference type="EMBL" id="TNN03712.1"/>
    </source>
</evidence>
<feature type="domain" description="Ig-like" evidence="11">
    <location>
        <begin position="1444"/>
        <end position="1538"/>
    </location>
</feature>
<feature type="compositionally biased region" description="Polar residues" evidence="10">
    <location>
        <begin position="3259"/>
        <end position="3271"/>
    </location>
</feature>
<evidence type="ECO:0000256" key="5">
    <source>
        <dbReference type="ARBA" id="ARBA00022553"/>
    </source>
</evidence>
<dbReference type="SMART" id="SM00408">
    <property type="entry name" value="IGc2"/>
    <property type="match status" value="10"/>
</dbReference>
<dbReference type="Proteomes" id="UP000516260">
    <property type="component" value="Chromosome 1"/>
</dbReference>
<dbReference type="Pfam" id="PF07679">
    <property type="entry name" value="I-set"/>
    <property type="match status" value="15"/>
</dbReference>
<dbReference type="InterPro" id="IPR003599">
    <property type="entry name" value="Ig_sub"/>
</dbReference>
<dbReference type="GO" id="GO:0005737">
    <property type="term" value="C:cytoplasm"/>
    <property type="evidence" value="ECO:0007669"/>
    <property type="project" value="UniProtKB-SubCell"/>
</dbReference>
<protein>
    <recommendedName>
        <fullName evidence="11">Ig-like domain-containing protein</fullName>
    </recommendedName>
</protein>
<feature type="region of interest" description="Disordered" evidence="10">
    <location>
        <begin position="3303"/>
        <end position="3333"/>
    </location>
</feature>
<dbReference type="FunFam" id="2.60.40.10:FF:000147">
    <property type="entry name" value="Myosin light chain kinase"/>
    <property type="match status" value="1"/>
</dbReference>
<dbReference type="FunFam" id="2.60.40.10:FF:000050">
    <property type="entry name" value="Titin isoform B"/>
    <property type="match status" value="6"/>
</dbReference>
<feature type="region of interest" description="Disordered" evidence="10">
    <location>
        <begin position="3246"/>
        <end position="3271"/>
    </location>
</feature>
<feature type="region of interest" description="Disordered" evidence="10">
    <location>
        <begin position="1865"/>
        <end position="1889"/>
    </location>
</feature>